<evidence type="ECO:0000256" key="1">
    <source>
        <dbReference type="SAM" id="Phobius"/>
    </source>
</evidence>
<name>A0A366LXP4_9ACTN</name>
<proteinExistence type="predicted"/>
<keyword evidence="1" id="KW-0472">Membrane</keyword>
<feature type="transmembrane region" description="Helical" evidence="1">
    <location>
        <begin position="121"/>
        <end position="139"/>
    </location>
</feature>
<dbReference type="AlphaFoldDB" id="A0A366LXP4"/>
<dbReference type="OrthoDB" id="919086at2"/>
<feature type="transmembrane region" description="Helical" evidence="1">
    <location>
        <begin position="83"/>
        <end position="101"/>
    </location>
</feature>
<evidence type="ECO:0000313" key="3">
    <source>
        <dbReference type="Proteomes" id="UP000253303"/>
    </source>
</evidence>
<feature type="transmembrane region" description="Helical" evidence="1">
    <location>
        <begin position="246"/>
        <end position="268"/>
    </location>
</feature>
<feature type="transmembrane region" description="Helical" evidence="1">
    <location>
        <begin position="33"/>
        <end position="52"/>
    </location>
</feature>
<organism evidence="2 3">
    <name type="scientific">Spongiactinospora rosea</name>
    <dbReference type="NCBI Taxonomy" id="2248750"/>
    <lineage>
        <taxon>Bacteria</taxon>
        <taxon>Bacillati</taxon>
        <taxon>Actinomycetota</taxon>
        <taxon>Actinomycetes</taxon>
        <taxon>Streptosporangiales</taxon>
        <taxon>Streptosporangiaceae</taxon>
        <taxon>Spongiactinospora</taxon>
    </lineage>
</organism>
<feature type="transmembrane region" description="Helical" evidence="1">
    <location>
        <begin position="310"/>
        <end position="332"/>
    </location>
</feature>
<feature type="transmembrane region" description="Helical" evidence="1">
    <location>
        <begin position="151"/>
        <end position="172"/>
    </location>
</feature>
<keyword evidence="3" id="KW-1185">Reference proteome</keyword>
<keyword evidence="1" id="KW-0812">Transmembrane</keyword>
<feature type="transmembrane region" description="Helical" evidence="1">
    <location>
        <begin position="280"/>
        <end position="298"/>
    </location>
</feature>
<sequence>MLAGAMISLVGLTFDTQWHSEVGPDTFFTLPHLILYSGPAMAGLTSLFMVLANTFAARVGRSADPAVGGRSVAVLGGRFSAPLGYLVTGLGSASFLVYGLWDLWWHGLYGFDAVLESPPHIGLLLSISLSMIGSLMICAAGREHRWGRIGVVVSGALLLAFNAVPMLALAPLNGVVNAVSAGIAFLAVTVMVATATFTGRSGTAVATAAAHTVIHAALWLFAPWAARAYAASIGLPLRDGATGDPTLPGLMPMGIIVVALAMEGALLLARRASWTPRRTVAVVGALGGVLTTLLSPVQDAITMDAPFPGVAHLLASAVAGAVAGFLAGHLGWRVGTLLRRASGPLAVVK</sequence>
<evidence type="ECO:0000313" key="2">
    <source>
        <dbReference type="EMBL" id="RBQ18738.1"/>
    </source>
</evidence>
<dbReference type="Proteomes" id="UP000253303">
    <property type="component" value="Unassembled WGS sequence"/>
</dbReference>
<accession>A0A366LXP4</accession>
<protein>
    <submittedName>
        <fullName evidence="2">Uncharacterized protein</fullName>
    </submittedName>
</protein>
<feature type="transmembrane region" description="Helical" evidence="1">
    <location>
        <begin position="204"/>
        <end position="226"/>
    </location>
</feature>
<comment type="caution">
    <text evidence="2">The sequence shown here is derived from an EMBL/GenBank/DDBJ whole genome shotgun (WGS) entry which is preliminary data.</text>
</comment>
<gene>
    <name evidence="2" type="ORF">DP939_18895</name>
</gene>
<reference evidence="2 3" key="1">
    <citation type="submission" date="2018-06" db="EMBL/GenBank/DDBJ databases">
        <title>Sphaerisporangium craniellae sp. nov., isolated from a marine sponge in the South China Sea.</title>
        <authorList>
            <person name="Li L."/>
        </authorList>
    </citation>
    <scope>NUCLEOTIDE SEQUENCE [LARGE SCALE GENOMIC DNA]</scope>
    <source>
        <strain evidence="2 3">LHW63015</strain>
    </source>
</reference>
<dbReference type="EMBL" id="QMEY01000007">
    <property type="protein sequence ID" value="RBQ18738.1"/>
    <property type="molecule type" value="Genomic_DNA"/>
</dbReference>
<feature type="transmembrane region" description="Helical" evidence="1">
    <location>
        <begin position="178"/>
        <end position="197"/>
    </location>
</feature>
<keyword evidence="1" id="KW-1133">Transmembrane helix</keyword>